<dbReference type="AlphaFoldDB" id="A0A0F3GQ96"/>
<dbReference type="GO" id="GO:0051536">
    <property type="term" value="F:iron-sulfur cluster binding"/>
    <property type="evidence" value="ECO:0007669"/>
    <property type="project" value="InterPro"/>
</dbReference>
<dbReference type="SUPFAM" id="SSF53067">
    <property type="entry name" value="Actin-like ATPase domain"/>
    <property type="match status" value="1"/>
</dbReference>
<name>A0A0F3GQ96_9BACT</name>
<dbReference type="Pfam" id="PF14574">
    <property type="entry name" value="RACo_C_ter"/>
    <property type="match status" value="1"/>
</dbReference>
<dbReference type="Proteomes" id="UP000033423">
    <property type="component" value="Unassembled WGS sequence"/>
</dbReference>
<dbReference type="Gene3D" id="3.10.20.880">
    <property type="match status" value="1"/>
</dbReference>
<evidence type="ECO:0000313" key="3">
    <source>
        <dbReference type="Proteomes" id="UP000033423"/>
    </source>
</evidence>
<evidence type="ECO:0000313" key="2">
    <source>
        <dbReference type="EMBL" id="KJU83987.1"/>
    </source>
</evidence>
<dbReference type="InterPro" id="IPR036010">
    <property type="entry name" value="2Fe-2S_ferredoxin-like_sf"/>
</dbReference>
<dbReference type="InterPro" id="IPR001041">
    <property type="entry name" value="2Fe-2S_ferredoxin-type"/>
</dbReference>
<feature type="domain" description="2Fe-2S ferredoxin-type" evidence="1">
    <location>
        <begin position="1"/>
        <end position="87"/>
    </location>
</feature>
<dbReference type="InterPro" id="IPR041414">
    <property type="entry name" value="Raco-like_middle"/>
</dbReference>
<dbReference type="InterPro" id="IPR040506">
    <property type="entry name" value="RACo_linker"/>
</dbReference>
<sequence length="629" mass="68066">MQIAGERTLHVHENETIYDALKRNGVYLAAPCGGKGSCGKCKVRVLEGQCQTKGYGKLQKDEIDAGMLLACQSTLSTPLVIEIPKESKLVLGGRIAIAAFKDPAAYLTSYGVATDPLVKRLSLQLPPPSIQDNISDLERIKRAVSENSLTMNYSYELVSTIHDVLREGNWNVALSYSRYNDVSAEALSLFLPDRCKRRFGLAIDIGTTTVVVYLVDFTTGEVLDIGSTYNSQTRYGDDVITRIVYATEPGATWSGKETNGMDDLRDAVVGDINTIISSFMDKHAISGCEIDGAVIAANTTMSQIFWGLNPASIREDPYIPTVNVYPTWKAQSARLCINPQAPVYTSPAVASYVGGDIVAGILASKLHKSPELSLFMDIGTNAEVAIGNNEWIMTAACSAGPCFEGSGIRHGMRATPGAIESVRIDPDTLELSFGVIDGVAPVGICGSGMIDAIVEMYATGIINQKGIFAPGKSQRIRQGQEGLEFVFHSDPVRQRDIVLTQVDIENLIRAKAAIFAGVALLLNEVGMPLEALDKVYIAGGFGNSLNIPKAIMLGMLPDLARDRYVFLGNTSIIGAYLALMSDDLRREMEDIASKMTYVELSVVGGYMDEYISAMFIPHTDMTRFPSVGK</sequence>
<dbReference type="Gene3D" id="3.10.20.30">
    <property type="match status" value="1"/>
</dbReference>
<dbReference type="Gene3D" id="3.30.420.480">
    <property type="entry name" value="Domain of unknown function (DUF4445)"/>
    <property type="match status" value="1"/>
</dbReference>
<dbReference type="PANTHER" id="PTHR42895:SF2">
    <property type="entry name" value="IRON-SULFUR CLUSTER PROTEIN"/>
    <property type="match status" value="1"/>
</dbReference>
<dbReference type="PANTHER" id="PTHR42895">
    <property type="entry name" value="IRON-SULFUR CLUSTER-BINDING PROTEIN-RELATED"/>
    <property type="match status" value="1"/>
</dbReference>
<dbReference type="EMBL" id="LACI01001659">
    <property type="protein sequence ID" value="KJU83987.1"/>
    <property type="molecule type" value="Genomic_DNA"/>
</dbReference>
<protein>
    <submittedName>
        <fullName evidence="2">Metal-binding protein</fullName>
    </submittedName>
</protein>
<dbReference type="Pfam" id="PF17651">
    <property type="entry name" value="Raco_middle"/>
    <property type="match status" value="1"/>
</dbReference>
<evidence type="ECO:0000259" key="1">
    <source>
        <dbReference type="PROSITE" id="PS51085"/>
    </source>
</evidence>
<dbReference type="Pfam" id="PF00111">
    <property type="entry name" value="Fer2"/>
    <property type="match status" value="1"/>
</dbReference>
<keyword evidence="3" id="KW-1185">Reference proteome</keyword>
<dbReference type="InterPro" id="IPR042259">
    <property type="entry name" value="Raco-like_middle_sf"/>
</dbReference>
<dbReference type="PATRIC" id="fig|29290.4.peg.5072"/>
<dbReference type="InterPro" id="IPR027980">
    <property type="entry name" value="RACo_C"/>
</dbReference>
<organism evidence="2 3">
    <name type="scientific">Candidatus Magnetobacterium bavaricum</name>
    <dbReference type="NCBI Taxonomy" id="29290"/>
    <lineage>
        <taxon>Bacteria</taxon>
        <taxon>Pseudomonadati</taxon>
        <taxon>Nitrospirota</taxon>
        <taxon>Thermodesulfovibrionia</taxon>
        <taxon>Thermodesulfovibrionales</taxon>
        <taxon>Candidatus Magnetobacteriaceae</taxon>
        <taxon>Candidatus Magnetobacterium</taxon>
    </lineage>
</organism>
<dbReference type="InterPro" id="IPR043129">
    <property type="entry name" value="ATPase_NBD"/>
</dbReference>
<reference evidence="2 3" key="1">
    <citation type="submission" date="2015-02" db="EMBL/GenBank/DDBJ databases">
        <title>Single-cell genomics of uncultivated deep-branching MTB reveals a conserved set of magnetosome genes.</title>
        <authorList>
            <person name="Kolinko S."/>
            <person name="Richter M."/>
            <person name="Glockner F.O."/>
            <person name="Brachmann A."/>
            <person name="Schuler D."/>
        </authorList>
    </citation>
    <scope>NUCLEOTIDE SEQUENCE [LARGE SCALE GENOMIC DNA]</scope>
    <source>
        <strain evidence="2">TM-1</strain>
    </source>
</reference>
<dbReference type="CDD" id="cd00207">
    <property type="entry name" value="fer2"/>
    <property type="match status" value="1"/>
</dbReference>
<dbReference type="SUPFAM" id="SSF54292">
    <property type="entry name" value="2Fe-2S ferredoxin-like"/>
    <property type="match status" value="1"/>
</dbReference>
<gene>
    <name evidence="2" type="ORF">MBAV_003815</name>
</gene>
<dbReference type="Pfam" id="PF17650">
    <property type="entry name" value="RACo_linker"/>
    <property type="match status" value="1"/>
</dbReference>
<dbReference type="InterPro" id="IPR052911">
    <property type="entry name" value="Corrinoid_activation_enz"/>
</dbReference>
<dbReference type="PROSITE" id="PS51085">
    <property type="entry name" value="2FE2S_FER_2"/>
    <property type="match status" value="1"/>
</dbReference>
<dbReference type="InterPro" id="IPR012675">
    <property type="entry name" value="Beta-grasp_dom_sf"/>
</dbReference>
<accession>A0A0F3GQ96</accession>
<proteinExistence type="predicted"/>
<comment type="caution">
    <text evidence="2">The sequence shown here is derived from an EMBL/GenBank/DDBJ whole genome shotgun (WGS) entry which is preliminary data.</text>
</comment>